<comment type="caution">
    <text evidence="2">The sequence shown here is derived from an EMBL/GenBank/DDBJ whole genome shotgun (WGS) entry which is preliminary data.</text>
</comment>
<dbReference type="RefSeq" id="WP_002303011.1">
    <property type="nucleotide sequence ID" value="NZ_KB948121.1"/>
</dbReference>
<organism evidence="2 3">
    <name type="scientific">Enterococcus faecium EnGen0180</name>
    <dbReference type="NCBI Taxonomy" id="1157475"/>
    <lineage>
        <taxon>Bacteria</taxon>
        <taxon>Bacillati</taxon>
        <taxon>Bacillota</taxon>
        <taxon>Bacilli</taxon>
        <taxon>Lactobacillales</taxon>
        <taxon>Enterococcaceae</taxon>
        <taxon>Enterococcus</taxon>
    </lineage>
</organism>
<evidence type="ECO:0000313" key="2">
    <source>
        <dbReference type="EMBL" id="EOG28874.1"/>
    </source>
</evidence>
<dbReference type="AlphaFoldDB" id="A0A829F697"/>
<dbReference type="Proteomes" id="UP000013834">
    <property type="component" value="Unassembled WGS sequence"/>
</dbReference>
<keyword evidence="1" id="KW-1133">Transmembrane helix</keyword>
<dbReference type="EMBL" id="AIVF01000004">
    <property type="protein sequence ID" value="EOG28874.1"/>
    <property type="molecule type" value="Genomic_DNA"/>
</dbReference>
<sequence>MIKVIFKRITELPEFRLFVDYWYVWFFIVALLIGLDVILERKLK</sequence>
<protein>
    <submittedName>
        <fullName evidence="2">Uncharacterized protein</fullName>
    </submittedName>
</protein>
<accession>A0A829F697</accession>
<name>A0A829F697_ENTFC</name>
<evidence type="ECO:0000313" key="3">
    <source>
        <dbReference type="Proteomes" id="UP000013834"/>
    </source>
</evidence>
<gene>
    <name evidence="2" type="ORF">SMG_00779</name>
</gene>
<feature type="transmembrane region" description="Helical" evidence="1">
    <location>
        <begin position="21"/>
        <end position="39"/>
    </location>
</feature>
<proteinExistence type="predicted"/>
<reference evidence="2 3" key="1">
    <citation type="submission" date="2013-02" db="EMBL/GenBank/DDBJ databases">
        <title>The Genome Sequence of Enterococcus faecium VRE_84.</title>
        <authorList>
            <consortium name="The Broad Institute Genome Sequencing Platform"/>
            <consortium name="The Broad Institute Genome Sequencing Center for Infectious Disease"/>
            <person name="Earl A.M."/>
            <person name="Gilmore M.S."/>
            <person name="Lebreton F."/>
            <person name="Hammerum A.M."/>
            <person name="Jensen L.B."/>
            <person name="Guardabassi L."/>
            <person name="Walker B."/>
            <person name="Young S.K."/>
            <person name="Zeng Q."/>
            <person name="Gargeya S."/>
            <person name="Fitzgerald M."/>
            <person name="Haas B."/>
            <person name="Abouelleil A."/>
            <person name="Alvarado L."/>
            <person name="Arachchi H.M."/>
            <person name="Berlin A.M."/>
            <person name="Chapman S.B."/>
            <person name="Dewar J."/>
            <person name="Goldberg J."/>
            <person name="Griggs A."/>
            <person name="Gujja S."/>
            <person name="Hansen M."/>
            <person name="Howarth C."/>
            <person name="Imamovic A."/>
            <person name="Larimer J."/>
            <person name="McCowan C."/>
            <person name="Murphy C."/>
            <person name="Neiman D."/>
            <person name="Pearson M."/>
            <person name="Priest M."/>
            <person name="Roberts A."/>
            <person name="Saif S."/>
            <person name="Shea T."/>
            <person name="Sisk P."/>
            <person name="Sykes S."/>
            <person name="Wortman J."/>
            <person name="Nusbaum C."/>
            <person name="Birren B."/>
        </authorList>
    </citation>
    <scope>NUCLEOTIDE SEQUENCE [LARGE SCALE GENOMIC DNA]</scope>
    <source>
        <strain evidence="2 3">VRE 84</strain>
    </source>
</reference>
<keyword evidence="1" id="KW-0472">Membrane</keyword>
<evidence type="ECO:0000256" key="1">
    <source>
        <dbReference type="SAM" id="Phobius"/>
    </source>
</evidence>
<keyword evidence="1" id="KW-0812">Transmembrane</keyword>